<evidence type="ECO:0000256" key="2">
    <source>
        <dbReference type="SAM" id="Phobius"/>
    </source>
</evidence>
<gene>
    <name evidence="3" type="ORF">BE18_51870</name>
    <name evidence="4" type="ORF">BE21_20665</name>
</gene>
<organism evidence="4 5">
    <name type="scientific">Sorangium cellulosum</name>
    <name type="common">Polyangium cellulosum</name>
    <dbReference type="NCBI Taxonomy" id="56"/>
    <lineage>
        <taxon>Bacteria</taxon>
        <taxon>Pseudomonadati</taxon>
        <taxon>Myxococcota</taxon>
        <taxon>Polyangia</taxon>
        <taxon>Polyangiales</taxon>
        <taxon>Polyangiaceae</taxon>
        <taxon>Sorangium</taxon>
    </lineage>
</organism>
<feature type="transmembrane region" description="Helical" evidence="2">
    <location>
        <begin position="30"/>
        <end position="52"/>
    </location>
</feature>
<name>A0A150SIG0_SORCE</name>
<keyword evidence="2" id="KW-1133">Transmembrane helix</keyword>
<reference evidence="5 6" key="1">
    <citation type="submission" date="2014-02" db="EMBL/GenBank/DDBJ databases">
        <title>The small core and large imbalanced accessory genome model reveals a collaborative survival strategy of Sorangium cellulosum strains in nature.</title>
        <authorList>
            <person name="Han K."/>
            <person name="Peng R."/>
            <person name="Blom J."/>
            <person name="Li Y.-Z."/>
        </authorList>
    </citation>
    <scope>NUCLEOTIDE SEQUENCE [LARGE SCALE GENOMIC DNA]</scope>
    <source>
        <strain evidence="4 5">So0007-03</strain>
        <strain evidence="3 6">So0149</strain>
    </source>
</reference>
<feature type="transmembrane region" description="Helical" evidence="2">
    <location>
        <begin position="5"/>
        <end position="24"/>
    </location>
</feature>
<evidence type="ECO:0000313" key="6">
    <source>
        <dbReference type="Proteomes" id="UP000075515"/>
    </source>
</evidence>
<protein>
    <submittedName>
        <fullName evidence="4">Uncharacterized protein</fullName>
    </submittedName>
</protein>
<feature type="transmembrane region" description="Helical" evidence="2">
    <location>
        <begin position="114"/>
        <end position="133"/>
    </location>
</feature>
<accession>A0A150SIG0</accession>
<keyword evidence="2" id="KW-0472">Membrane</keyword>
<dbReference type="EMBL" id="JEME01000825">
    <property type="protein sequence ID" value="KYG08955.1"/>
    <property type="molecule type" value="Genomic_DNA"/>
</dbReference>
<keyword evidence="2" id="KW-0812">Transmembrane</keyword>
<evidence type="ECO:0000313" key="4">
    <source>
        <dbReference type="EMBL" id="KYG08955.1"/>
    </source>
</evidence>
<evidence type="ECO:0000313" key="3">
    <source>
        <dbReference type="EMBL" id="KYF80859.1"/>
    </source>
</evidence>
<dbReference type="EMBL" id="JEMC01003502">
    <property type="protein sequence ID" value="KYF80859.1"/>
    <property type="molecule type" value="Genomic_DNA"/>
</dbReference>
<dbReference type="AlphaFoldDB" id="A0A150SIG0"/>
<proteinExistence type="predicted"/>
<sequence length="185" mass="18423">MLGRLILGIVKGLIVGGLLGFGLAKLGYAAPIAIVAYLAAALAGVLVGLVAGKPIWAKDAKIEAGMKAFVGALLGAGLMYAARRWLTMEVPAPLGELGGANLSLGEAAGSGGTFGGLAITSLAAIAALLGGFYEADNDPSDEEKPGAKPAVKAAAGGNKRIAASAAADELDDDLEVEPEKKRAKK</sequence>
<dbReference type="Proteomes" id="UP000075502">
    <property type="component" value="Unassembled WGS sequence"/>
</dbReference>
<evidence type="ECO:0000313" key="5">
    <source>
        <dbReference type="Proteomes" id="UP000075502"/>
    </source>
</evidence>
<feature type="region of interest" description="Disordered" evidence="1">
    <location>
        <begin position="166"/>
        <end position="185"/>
    </location>
</feature>
<dbReference type="Proteomes" id="UP000075515">
    <property type="component" value="Unassembled WGS sequence"/>
</dbReference>
<comment type="caution">
    <text evidence="4">The sequence shown here is derived from an EMBL/GenBank/DDBJ whole genome shotgun (WGS) entry which is preliminary data.</text>
</comment>
<evidence type="ECO:0000256" key="1">
    <source>
        <dbReference type="SAM" id="MobiDB-lite"/>
    </source>
</evidence>
<feature type="transmembrane region" description="Helical" evidence="2">
    <location>
        <begin position="64"/>
        <end position="82"/>
    </location>
</feature>